<keyword evidence="4" id="KW-1185">Reference proteome</keyword>
<evidence type="ECO:0000259" key="2">
    <source>
        <dbReference type="PROSITE" id="PS50888"/>
    </source>
</evidence>
<feature type="region of interest" description="Disordered" evidence="1">
    <location>
        <begin position="899"/>
        <end position="925"/>
    </location>
</feature>
<dbReference type="EMBL" id="JASBNA010000022">
    <property type="protein sequence ID" value="KAK7684951.1"/>
    <property type="molecule type" value="Genomic_DNA"/>
</dbReference>
<gene>
    <name evidence="3" type="ORF">QCA50_011786</name>
</gene>
<protein>
    <recommendedName>
        <fullName evidence="2">BHLH domain-containing protein</fullName>
    </recommendedName>
</protein>
<accession>A0AAW0FVP3</accession>
<feature type="compositionally biased region" description="Low complexity" evidence="1">
    <location>
        <begin position="73"/>
        <end position="114"/>
    </location>
</feature>
<evidence type="ECO:0000313" key="3">
    <source>
        <dbReference type="EMBL" id="KAK7684951.1"/>
    </source>
</evidence>
<feature type="compositionally biased region" description="Low complexity" evidence="1">
    <location>
        <begin position="211"/>
        <end position="222"/>
    </location>
</feature>
<comment type="caution">
    <text evidence="3">The sequence shown here is derived from an EMBL/GenBank/DDBJ whole genome shotgun (WGS) entry which is preliminary data.</text>
</comment>
<sequence length="1029" mass="112933">MNEKPTDFSDFEFSLPMDLDFNPNMAVDPSALHFSPSIFAPQSTNDVHYLGANDFTNEFISASMFPFESENTNNTWNGTTNGRRLSITSSSSGASLSPVIGHQSSVASSASSDSGHSESDPAAELAHRVRQIAGVTLAVPVSAQVQQLAAAGGQSKLPIPRLHRPSPPPVQNKRQSVKASPSSESLSVRLSPTPSPLREGSSDQSPPPLSSSPEPTSASGSPQAVTATGRPKTSHTTIERRYRTNLNARITGLKQAVPALRVLEMKNGAPNVYNDHVDERGFVDGVKVARKMSKANVLGKATEYIRVLKKRETRLKREQDGLKSLVSGLVGGPALLKEWEREWRDRFGGQEKDEVEDDLAAAGSDDEDCDGEDSDGEDEDGRARKRAKVAPKSATVKKERPPRPPPAPISTIPGQVPEKRKRGRPRKNPLPIPAAPVPAPPAPATATAAAMMGAVPPHASYAGPEHPMQHMPMQQDVPMHHQQVVQQVVAEQPAQQYLLAIFAFFSVLNSPLASSYSRPTSQPHPQHTHHGHVLSETPIGPYAIPVMPPSAPSHTILGYHAPDLVQAFHLFVSTMVLFYIVMPWLSDVIKRRQSSSILSHIASFFTRPHAHIPSTPTPETRALSQSVKQTPAAIATSSIVPAVNTPESQNLVEALAPAKRGAEDEAVVLRRCLGVSTGVLGMVQGLIKAARHDRGIELDQLEQRAWVRLGELVAFDARQGRTNRLQTYWCMSCHISTYSASTTDLTTLALMIRPVFRTKAQALWEQARQRVIRPYENIVLSNMDVDEAAEWLEKWRQWHINGRKTRCAACEKRTPLGVLAAILLRYRLRKHAANMFVRTVIPQGTQQEREVVYDPEVEAKDEKERMETIEAGKSIGGRTAELAVLLERIWDTGFCSHEDVFPPPKQDSSIEAGDDEEDCEDEHDLASTDEAEIRSLLSATMIYRRIFPSSFPSYAAPTVSLILSPPPSPSRKNVLLHVTLRTALGSPAFDDRFGRLDEKLGGALEDARDRVVDRLVELERAGRRNGRYQ</sequence>
<dbReference type="Proteomes" id="UP001385951">
    <property type="component" value="Unassembled WGS sequence"/>
</dbReference>
<feature type="compositionally biased region" description="Pro residues" evidence="1">
    <location>
        <begin position="428"/>
        <end position="443"/>
    </location>
</feature>
<dbReference type="Pfam" id="PF00010">
    <property type="entry name" value="HLH"/>
    <property type="match status" value="1"/>
</dbReference>
<dbReference type="SUPFAM" id="SSF47459">
    <property type="entry name" value="HLH, helix-loop-helix DNA-binding domain"/>
    <property type="match status" value="1"/>
</dbReference>
<dbReference type="SMART" id="SM00353">
    <property type="entry name" value="HLH"/>
    <property type="match status" value="1"/>
</dbReference>
<feature type="compositionally biased region" description="Acidic residues" evidence="1">
    <location>
        <begin position="353"/>
        <end position="380"/>
    </location>
</feature>
<feature type="region of interest" description="Disordered" evidence="1">
    <location>
        <begin position="347"/>
        <end position="444"/>
    </location>
</feature>
<proteinExistence type="predicted"/>
<feature type="compositionally biased region" description="Acidic residues" evidence="1">
    <location>
        <begin position="912"/>
        <end position="925"/>
    </location>
</feature>
<feature type="region of interest" description="Disordered" evidence="1">
    <location>
        <begin position="515"/>
        <end position="534"/>
    </location>
</feature>
<dbReference type="PANTHER" id="PTHR47336">
    <property type="entry name" value="TRANSCRIPTION FACTOR HMS1-RELATED"/>
    <property type="match status" value="1"/>
</dbReference>
<dbReference type="InterPro" id="IPR036638">
    <property type="entry name" value="HLH_DNA-bd_sf"/>
</dbReference>
<feature type="domain" description="BHLH" evidence="2">
    <location>
        <begin position="230"/>
        <end position="308"/>
    </location>
</feature>
<dbReference type="AlphaFoldDB" id="A0AAW0FVP3"/>
<reference evidence="3 4" key="1">
    <citation type="submission" date="2022-09" db="EMBL/GenBank/DDBJ databases">
        <authorList>
            <person name="Palmer J.M."/>
        </authorList>
    </citation>
    <scope>NUCLEOTIDE SEQUENCE [LARGE SCALE GENOMIC DNA]</scope>
    <source>
        <strain evidence="3 4">DSM 7382</strain>
    </source>
</reference>
<organism evidence="3 4">
    <name type="scientific">Cerrena zonata</name>
    <dbReference type="NCBI Taxonomy" id="2478898"/>
    <lineage>
        <taxon>Eukaryota</taxon>
        <taxon>Fungi</taxon>
        <taxon>Dikarya</taxon>
        <taxon>Basidiomycota</taxon>
        <taxon>Agaricomycotina</taxon>
        <taxon>Agaricomycetes</taxon>
        <taxon>Polyporales</taxon>
        <taxon>Cerrenaceae</taxon>
        <taxon>Cerrena</taxon>
    </lineage>
</organism>
<feature type="region of interest" description="Disordered" evidence="1">
    <location>
        <begin position="152"/>
        <end position="241"/>
    </location>
</feature>
<dbReference type="PROSITE" id="PS50888">
    <property type="entry name" value="BHLH"/>
    <property type="match status" value="1"/>
</dbReference>
<dbReference type="PANTHER" id="PTHR47336:SF2">
    <property type="entry name" value="TRANSCRIPTION FACTOR HMS1-RELATED"/>
    <property type="match status" value="1"/>
</dbReference>
<dbReference type="InterPro" id="IPR052099">
    <property type="entry name" value="Regulatory_TF_Diverse"/>
</dbReference>
<name>A0AAW0FVP3_9APHY</name>
<evidence type="ECO:0000313" key="4">
    <source>
        <dbReference type="Proteomes" id="UP001385951"/>
    </source>
</evidence>
<feature type="region of interest" description="Disordered" evidence="1">
    <location>
        <begin position="73"/>
        <end position="124"/>
    </location>
</feature>
<dbReference type="InterPro" id="IPR011598">
    <property type="entry name" value="bHLH_dom"/>
</dbReference>
<dbReference type="GO" id="GO:0046983">
    <property type="term" value="F:protein dimerization activity"/>
    <property type="evidence" value="ECO:0007669"/>
    <property type="project" value="InterPro"/>
</dbReference>
<evidence type="ECO:0000256" key="1">
    <source>
        <dbReference type="SAM" id="MobiDB-lite"/>
    </source>
</evidence>
<feature type="compositionally biased region" description="Low complexity" evidence="1">
    <location>
        <begin position="180"/>
        <end position="192"/>
    </location>
</feature>
<dbReference type="Gene3D" id="4.10.280.10">
    <property type="entry name" value="Helix-loop-helix DNA-binding domain"/>
    <property type="match status" value="1"/>
</dbReference>